<protein>
    <recommendedName>
        <fullName evidence="3">SHS2 domain-containing protein</fullName>
    </recommendedName>
</protein>
<dbReference type="AlphaFoldDB" id="A0A1F4Y3H7"/>
<dbReference type="STRING" id="1797247.A2419_02085"/>
<evidence type="ECO:0008006" key="3">
    <source>
        <dbReference type="Google" id="ProtNLM"/>
    </source>
</evidence>
<accession>A0A1F4Y3H7</accession>
<name>A0A1F4Y3H7_9BACT</name>
<evidence type="ECO:0000313" key="1">
    <source>
        <dbReference type="EMBL" id="OGC88510.1"/>
    </source>
</evidence>
<proteinExistence type="predicted"/>
<gene>
    <name evidence="1" type="ORF">A2419_02085</name>
</gene>
<sequence>MAGLFSKQAPMGIGKTVLLIDIENGSVGCALVHLSSPNSKDLPKLFAETRVALPMMRTLDLEKLMKETDVALREALSHTSVTAARMRTHAKLSHIGAIHSGVVFISAPWTAALTENGEIDWEIESELQAHIGRAVADTFGDISISFYATSAAVAHATGHLFETAPHLLLCTMTGEITELSVLENGKLAARATIPFGKHFFLRTLSSHAGLSHPEAHSALRLARGSTIETPVEEALHAAGTQFASSFATAARELQTNNAPHGILVVAQEPMGEWLVQMLAGQEALTKTFSQGTTVQALHTHHVMPYLAAHAAKPDIVFMVEALFINRTN</sequence>
<comment type="caution">
    <text evidence="1">The sequence shown here is derived from an EMBL/GenBank/DDBJ whole genome shotgun (WGS) entry which is preliminary data.</text>
</comment>
<reference evidence="1 2" key="1">
    <citation type="journal article" date="2016" name="Nat. Commun.">
        <title>Thousands of microbial genomes shed light on interconnected biogeochemical processes in an aquifer system.</title>
        <authorList>
            <person name="Anantharaman K."/>
            <person name="Brown C.T."/>
            <person name="Hug L.A."/>
            <person name="Sharon I."/>
            <person name="Castelle C.J."/>
            <person name="Probst A.J."/>
            <person name="Thomas B.C."/>
            <person name="Singh A."/>
            <person name="Wilkins M.J."/>
            <person name="Karaoz U."/>
            <person name="Brodie E.L."/>
            <person name="Williams K.H."/>
            <person name="Hubbard S.S."/>
            <person name="Banfield J.F."/>
        </authorList>
    </citation>
    <scope>NUCLEOTIDE SEQUENCE [LARGE SCALE GENOMIC DNA]</scope>
</reference>
<dbReference type="Proteomes" id="UP000176568">
    <property type="component" value="Unassembled WGS sequence"/>
</dbReference>
<evidence type="ECO:0000313" key="2">
    <source>
        <dbReference type="Proteomes" id="UP000176568"/>
    </source>
</evidence>
<dbReference type="EMBL" id="MEXB01000008">
    <property type="protein sequence ID" value="OGC88510.1"/>
    <property type="molecule type" value="Genomic_DNA"/>
</dbReference>
<organism evidence="1 2">
    <name type="scientific">Candidatus Adlerbacteria bacterium RIFOXYC1_FULL_48_26</name>
    <dbReference type="NCBI Taxonomy" id="1797247"/>
    <lineage>
        <taxon>Bacteria</taxon>
        <taxon>Candidatus Adleribacteriota</taxon>
    </lineage>
</organism>